<evidence type="ECO:0000313" key="2">
    <source>
        <dbReference type="EMBL" id="KAG8483482.1"/>
    </source>
</evidence>
<accession>A0A8J5YJZ8</accession>
<evidence type="ECO:0000313" key="3">
    <source>
        <dbReference type="Proteomes" id="UP000701853"/>
    </source>
</evidence>
<comment type="caution">
    <text evidence="2">The sequence shown here is derived from an EMBL/GenBank/DDBJ whole genome shotgun (WGS) entry which is preliminary data.</text>
</comment>
<dbReference type="InterPro" id="IPR012337">
    <property type="entry name" value="RNaseH-like_sf"/>
</dbReference>
<dbReference type="Pfam" id="PF14223">
    <property type="entry name" value="Retrotran_gag_2"/>
    <property type="match status" value="1"/>
</dbReference>
<sequence>MEKTISALWKMLETLYAKKFMANRLVLKQRLYTFHMDESEQFRGHISQFIIILNGLKNIEVHIDDEDQIMLLLCSLPPSYKYFKKTLIYDRDKLSFKDVKGHLLSKDKLENEFGSDSKLSSPANYICRVDMELGSHIVYEGPPTAQQYILSWRLLKSRNEFIFTDGHGSSRNILMSSLAWACDLYRRALSQNYGLRVVCCATLMPAVLLNLLGNIGSTGIYQAEARLLLQGLNLAWDRGFYRVEVEPDNALLIELVKLGLDDPHVRVKIRHIRGLCRKNWLLQLRNVKREVNGCADQLARIGGSLRIDTVCVRSSTI</sequence>
<dbReference type="EMBL" id="JAHUZN010000009">
    <property type="protein sequence ID" value="KAG8483482.1"/>
    <property type="molecule type" value="Genomic_DNA"/>
</dbReference>
<keyword evidence="3" id="KW-1185">Reference proteome</keyword>
<feature type="domain" description="RNase H type-1" evidence="1">
    <location>
        <begin position="219"/>
        <end position="300"/>
    </location>
</feature>
<dbReference type="InterPro" id="IPR002156">
    <property type="entry name" value="RNaseH_domain"/>
</dbReference>
<dbReference type="PANTHER" id="PTHR47723">
    <property type="entry name" value="OS05G0353850 PROTEIN"/>
    <property type="match status" value="1"/>
</dbReference>
<dbReference type="Proteomes" id="UP000701853">
    <property type="component" value="Chromosome 9"/>
</dbReference>
<dbReference type="OrthoDB" id="10676781at2759"/>
<dbReference type="PANTHER" id="PTHR47723:SF24">
    <property type="entry name" value="RNASE H TYPE-1 DOMAIN-CONTAINING PROTEIN"/>
    <property type="match status" value="1"/>
</dbReference>
<evidence type="ECO:0000259" key="1">
    <source>
        <dbReference type="Pfam" id="PF13456"/>
    </source>
</evidence>
<dbReference type="AlphaFoldDB" id="A0A8J5YJZ8"/>
<dbReference type="InterPro" id="IPR053151">
    <property type="entry name" value="RNase_H-like"/>
</dbReference>
<dbReference type="GO" id="GO:0003676">
    <property type="term" value="F:nucleic acid binding"/>
    <property type="evidence" value="ECO:0007669"/>
    <property type="project" value="InterPro"/>
</dbReference>
<organism evidence="2 3">
    <name type="scientific">Gossypium anomalum</name>
    <dbReference type="NCBI Taxonomy" id="47600"/>
    <lineage>
        <taxon>Eukaryota</taxon>
        <taxon>Viridiplantae</taxon>
        <taxon>Streptophyta</taxon>
        <taxon>Embryophyta</taxon>
        <taxon>Tracheophyta</taxon>
        <taxon>Spermatophyta</taxon>
        <taxon>Magnoliopsida</taxon>
        <taxon>eudicotyledons</taxon>
        <taxon>Gunneridae</taxon>
        <taxon>Pentapetalae</taxon>
        <taxon>rosids</taxon>
        <taxon>malvids</taxon>
        <taxon>Malvales</taxon>
        <taxon>Malvaceae</taxon>
        <taxon>Malvoideae</taxon>
        <taxon>Gossypium</taxon>
    </lineage>
</organism>
<dbReference type="SUPFAM" id="SSF53098">
    <property type="entry name" value="Ribonuclease H-like"/>
    <property type="match status" value="1"/>
</dbReference>
<dbReference type="CDD" id="cd06222">
    <property type="entry name" value="RNase_H_like"/>
    <property type="match status" value="1"/>
</dbReference>
<reference evidence="2 3" key="1">
    <citation type="journal article" date="2021" name="bioRxiv">
        <title>The Gossypium anomalum genome as a resource for cotton improvement and evolutionary analysis of hybrid incompatibility.</title>
        <authorList>
            <person name="Grover C.E."/>
            <person name="Yuan D."/>
            <person name="Arick M.A."/>
            <person name="Miller E.R."/>
            <person name="Hu G."/>
            <person name="Peterson D.G."/>
            <person name="Wendel J.F."/>
            <person name="Udall J.A."/>
        </authorList>
    </citation>
    <scope>NUCLEOTIDE SEQUENCE [LARGE SCALE GENOMIC DNA]</scope>
    <source>
        <strain evidence="2">JFW-Udall</strain>
        <tissue evidence="2">Leaf</tissue>
    </source>
</reference>
<dbReference type="GO" id="GO:0004523">
    <property type="term" value="F:RNA-DNA hybrid ribonuclease activity"/>
    <property type="evidence" value="ECO:0007669"/>
    <property type="project" value="InterPro"/>
</dbReference>
<dbReference type="Pfam" id="PF13456">
    <property type="entry name" value="RVT_3"/>
    <property type="match status" value="1"/>
</dbReference>
<proteinExistence type="predicted"/>
<gene>
    <name evidence="2" type="ORF">CXB51_023185</name>
</gene>
<dbReference type="InterPro" id="IPR044730">
    <property type="entry name" value="RNase_H-like_dom_plant"/>
</dbReference>
<dbReference type="Gene3D" id="3.30.420.10">
    <property type="entry name" value="Ribonuclease H-like superfamily/Ribonuclease H"/>
    <property type="match status" value="1"/>
</dbReference>
<protein>
    <recommendedName>
        <fullName evidence="1">RNase H type-1 domain-containing protein</fullName>
    </recommendedName>
</protein>
<name>A0A8J5YJZ8_9ROSI</name>
<dbReference type="InterPro" id="IPR036397">
    <property type="entry name" value="RNaseH_sf"/>
</dbReference>